<dbReference type="EMBL" id="MLJW01000061">
    <property type="protein sequence ID" value="OIR03944.1"/>
    <property type="molecule type" value="Genomic_DNA"/>
</dbReference>
<sequence>MTPSRNAPVAPAPSQPISLPRLPPVTARRLLENPGELVARGTQLVLGQSWRPEPEPDHRPGHVWLSAAHDRLLVMAELPDLCIRTSATADHQHLWELGDVFEILIQPLPGSGYFEFQIAPNECLLQLRYPRSGLPLNLGIEQYVWREPCVDHAVARDAADSLWRVAAVIPVRPLLDWSEGSTGSLWRAAFCRYDYADAERFVLSSTAPLGAPSFHRLDEWHTLDVPGGFPAGTAAR</sequence>
<feature type="region of interest" description="Disordered" evidence="1">
    <location>
        <begin position="1"/>
        <end position="21"/>
    </location>
</feature>
<proteinExistence type="predicted"/>
<evidence type="ECO:0000313" key="2">
    <source>
        <dbReference type="EMBL" id="OIR03944.1"/>
    </source>
</evidence>
<reference evidence="2" key="1">
    <citation type="submission" date="2016-10" db="EMBL/GenBank/DDBJ databases">
        <title>Sequence of Gallionella enrichment culture.</title>
        <authorList>
            <person name="Poehlein A."/>
            <person name="Muehling M."/>
            <person name="Daniel R."/>
        </authorList>
    </citation>
    <scope>NUCLEOTIDE SEQUENCE</scope>
</reference>
<dbReference type="AlphaFoldDB" id="A0A1J5SIT0"/>
<name>A0A1J5SIT0_9ZZZZ</name>
<accession>A0A1J5SIT0</accession>
<comment type="caution">
    <text evidence="2">The sequence shown here is derived from an EMBL/GenBank/DDBJ whole genome shotgun (WGS) entry which is preliminary data.</text>
</comment>
<organism evidence="2">
    <name type="scientific">mine drainage metagenome</name>
    <dbReference type="NCBI Taxonomy" id="410659"/>
    <lineage>
        <taxon>unclassified sequences</taxon>
        <taxon>metagenomes</taxon>
        <taxon>ecological metagenomes</taxon>
    </lineage>
</organism>
<protein>
    <recommendedName>
        <fullName evidence="3">Carbohydrate-binding domain-containing protein</fullName>
    </recommendedName>
</protein>
<dbReference type="Gene3D" id="2.60.40.1190">
    <property type="match status" value="1"/>
</dbReference>
<evidence type="ECO:0000256" key="1">
    <source>
        <dbReference type="SAM" id="MobiDB-lite"/>
    </source>
</evidence>
<evidence type="ECO:0008006" key="3">
    <source>
        <dbReference type="Google" id="ProtNLM"/>
    </source>
</evidence>
<gene>
    <name evidence="2" type="ORF">GALL_138810</name>
</gene>